<evidence type="ECO:0000256" key="4">
    <source>
        <dbReference type="ARBA" id="ARBA00022989"/>
    </source>
</evidence>
<comment type="caution">
    <text evidence="7">The sequence shown here is derived from an EMBL/GenBank/DDBJ whole genome shotgun (WGS) entry which is preliminary data.</text>
</comment>
<comment type="subcellular location">
    <subcellularLocation>
        <location evidence="1">Membrane</location>
        <topology evidence="1">Multi-pass membrane protein</topology>
    </subcellularLocation>
</comment>
<keyword evidence="4 6" id="KW-1133">Transmembrane helix</keyword>
<dbReference type="EMBL" id="BAABLK010000036">
    <property type="protein sequence ID" value="GAA5228209.1"/>
    <property type="molecule type" value="Genomic_DNA"/>
</dbReference>
<feature type="transmembrane region" description="Helical" evidence="6">
    <location>
        <begin position="162"/>
        <end position="189"/>
    </location>
</feature>
<dbReference type="InterPro" id="IPR001991">
    <property type="entry name" value="Na-dicarboxylate_symporter"/>
</dbReference>
<feature type="transmembrane region" description="Helical" evidence="6">
    <location>
        <begin position="59"/>
        <end position="81"/>
    </location>
</feature>
<evidence type="ECO:0000256" key="3">
    <source>
        <dbReference type="ARBA" id="ARBA00022692"/>
    </source>
</evidence>
<dbReference type="Proteomes" id="UP001501257">
    <property type="component" value="Unassembled WGS sequence"/>
</dbReference>
<dbReference type="PANTHER" id="PTHR42865">
    <property type="entry name" value="PROTON/GLUTAMATE-ASPARTATE SYMPORTER"/>
    <property type="match status" value="1"/>
</dbReference>
<protein>
    <submittedName>
        <fullName evidence="7">Uncharacterized protein</fullName>
    </submittedName>
</protein>
<sequence length="209" mass="22024">MLSRGTVELRSIVEIVQIVEIVIRRIIVPALPLFTFGIFRDLSARGSADPVVTKPVARGSFALAFVVLLAQYSVAGSMSGVTPLKTLPNMRDAYFTASRTSSLTETIPVTLASTKKNDVSASVAGFVLPLSATIHLSESTVKITCFSIAVLLRTGGNIRFGAYLPFILGLGVLMIAAPGVTGGAIALIMNELISGPSWLPDTGSGRREC</sequence>
<evidence type="ECO:0000256" key="5">
    <source>
        <dbReference type="ARBA" id="ARBA00023136"/>
    </source>
</evidence>
<proteinExistence type="predicted"/>
<gene>
    <name evidence="7" type="ORF">GCM10025778_27420</name>
</gene>
<organism evidence="7 8">
    <name type="scientific">Paeniglutamicibacter antarcticus</name>
    <dbReference type="NCBI Taxonomy" id="494023"/>
    <lineage>
        <taxon>Bacteria</taxon>
        <taxon>Bacillati</taxon>
        <taxon>Actinomycetota</taxon>
        <taxon>Actinomycetes</taxon>
        <taxon>Micrococcales</taxon>
        <taxon>Micrococcaceae</taxon>
        <taxon>Paeniglutamicibacter</taxon>
    </lineage>
</organism>
<evidence type="ECO:0000256" key="1">
    <source>
        <dbReference type="ARBA" id="ARBA00004141"/>
    </source>
</evidence>
<dbReference type="PANTHER" id="PTHR42865:SF8">
    <property type="entry name" value="SERINE_THREONINE TRANSPORTER SSTT"/>
    <property type="match status" value="1"/>
</dbReference>
<evidence type="ECO:0000313" key="8">
    <source>
        <dbReference type="Proteomes" id="UP001501257"/>
    </source>
</evidence>
<dbReference type="Pfam" id="PF00375">
    <property type="entry name" value="SDF"/>
    <property type="match status" value="1"/>
</dbReference>
<accession>A0ABP9TN96</accession>
<dbReference type="Gene3D" id="1.10.3860.10">
    <property type="entry name" value="Sodium:dicarboxylate symporter"/>
    <property type="match status" value="1"/>
</dbReference>
<name>A0ABP9TN96_9MICC</name>
<keyword evidence="8" id="KW-1185">Reference proteome</keyword>
<reference evidence="8" key="1">
    <citation type="journal article" date="2019" name="Int. J. Syst. Evol. Microbiol.">
        <title>The Global Catalogue of Microorganisms (GCM) 10K type strain sequencing project: providing services to taxonomists for standard genome sequencing and annotation.</title>
        <authorList>
            <consortium name="The Broad Institute Genomics Platform"/>
            <consortium name="The Broad Institute Genome Sequencing Center for Infectious Disease"/>
            <person name="Wu L."/>
            <person name="Ma J."/>
        </authorList>
    </citation>
    <scope>NUCLEOTIDE SEQUENCE [LARGE SCALE GENOMIC DNA]</scope>
    <source>
        <strain evidence="8">JCM 18952</strain>
    </source>
</reference>
<evidence type="ECO:0000256" key="6">
    <source>
        <dbReference type="SAM" id="Phobius"/>
    </source>
</evidence>
<dbReference type="SUPFAM" id="SSF118215">
    <property type="entry name" value="Proton glutamate symport protein"/>
    <property type="match status" value="1"/>
</dbReference>
<evidence type="ECO:0000256" key="2">
    <source>
        <dbReference type="ARBA" id="ARBA00022448"/>
    </source>
</evidence>
<keyword evidence="2" id="KW-0813">Transport</keyword>
<keyword evidence="3 6" id="KW-0812">Transmembrane</keyword>
<evidence type="ECO:0000313" key="7">
    <source>
        <dbReference type="EMBL" id="GAA5228209.1"/>
    </source>
</evidence>
<keyword evidence="5 6" id="KW-0472">Membrane</keyword>
<feature type="transmembrane region" description="Helical" evidence="6">
    <location>
        <begin position="21"/>
        <end position="39"/>
    </location>
</feature>
<dbReference type="InterPro" id="IPR036458">
    <property type="entry name" value="Na:dicarbo_symporter_sf"/>
</dbReference>